<evidence type="ECO:0000313" key="8">
    <source>
        <dbReference type="Proteomes" id="UP000678393"/>
    </source>
</evidence>
<dbReference type="GO" id="GO:0038023">
    <property type="term" value="F:signaling receptor activity"/>
    <property type="evidence" value="ECO:0007669"/>
    <property type="project" value="TreeGrafter"/>
</dbReference>
<dbReference type="SUPFAM" id="SSF53822">
    <property type="entry name" value="Periplasmic binding protein-like I"/>
    <property type="match status" value="1"/>
</dbReference>
<reference evidence="7" key="1">
    <citation type="submission" date="2021-04" db="EMBL/GenBank/DDBJ databases">
        <authorList>
            <consortium name="Molecular Ecology Group"/>
        </authorList>
    </citation>
    <scope>NUCLEOTIDE SEQUENCE</scope>
</reference>
<evidence type="ECO:0000256" key="2">
    <source>
        <dbReference type="ARBA" id="ARBA00022692"/>
    </source>
</evidence>
<evidence type="ECO:0000256" key="1">
    <source>
        <dbReference type="ARBA" id="ARBA00004370"/>
    </source>
</evidence>
<evidence type="ECO:0000313" key="7">
    <source>
        <dbReference type="EMBL" id="CAG5126337.1"/>
    </source>
</evidence>
<keyword evidence="2" id="KW-0812">Transmembrane</keyword>
<proteinExistence type="predicted"/>
<dbReference type="Pfam" id="PF01094">
    <property type="entry name" value="ANF_receptor"/>
    <property type="match status" value="1"/>
</dbReference>
<dbReference type="PANTHER" id="PTHR44755">
    <property type="entry name" value="NATRIURETIC PEPTIDE RECEPTOR 3-RELATED"/>
    <property type="match status" value="1"/>
</dbReference>
<evidence type="ECO:0000259" key="6">
    <source>
        <dbReference type="Pfam" id="PF01094"/>
    </source>
</evidence>
<feature type="chain" id="PRO_5035869015" description="Receptor ligand binding region domain-containing protein" evidence="5">
    <location>
        <begin position="25"/>
        <end position="158"/>
    </location>
</feature>
<protein>
    <recommendedName>
        <fullName evidence="6">Receptor ligand binding region domain-containing protein</fullName>
    </recommendedName>
</protein>
<sequence>MSMKIWLHAFFLAKFSIVFTHIRSRPCPTSNLSISPSNVIKIGVLLPFTGNHQWVLQATFPAIQLATETVQKDPTILHGYRFVLNVADSACSETFGPLAAIDMYVNQSAHVFVGPACEYAIAPVARFSYYWGIPVLTAGGMVSAFADKNEYKLLTRVQ</sequence>
<evidence type="ECO:0000256" key="5">
    <source>
        <dbReference type="SAM" id="SignalP"/>
    </source>
</evidence>
<keyword evidence="3" id="KW-1133">Transmembrane helix</keyword>
<feature type="domain" description="Receptor ligand binding region" evidence="6">
    <location>
        <begin position="61"/>
        <end position="157"/>
    </location>
</feature>
<organism evidence="7 8">
    <name type="scientific">Candidula unifasciata</name>
    <dbReference type="NCBI Taxonomy" id="100452"/>
    <lineage>
        <taxon>Eukaryota</taxon>
        <taxon>Metazoa</taxon>
        <taxon>Spiralia</taxon>
        <taxon>Lophotrochozoa</taxon>
        <taxon>Mollusca</taxon>
        <taxon>Gastropoda</taxon>
        <taxon>Heterobranchia</taxon>
        <taxon>Euthyneura</taxon>
        <taxon>Panpulmonata</taxon>
        <taxon>Eupulmonata</taxon>
        <taxon>Stylommatophora</taxon>
        <taxon>Helicina</taxon>
        <taxon>Helicoidea</taxon>
        <taxon>Geomitridae</taxon>
        <taxon>Candidula</taxon>
    </lineage>
</organism>
<dbReference type="InterPro" id="IPR028082">
    <property type="entry name" value="Peripla_BP_I"/>
</dbReference>
<keyword evidence="4" id="KW-0472">Membrane</keyword>
<dbReference type="Proteomes" id="UP000678393">
    <property type="component" value="Unassembled WGS sequence"/>
</dbReference>
<dbReference type="InterPro" id="IPR052612">
    <property type="entry name" value="ANP_Clearance_Receptor"/>
</dbReference>
<dbReference type="GO" id="GO:0017046">
    <property type="term" value="F:peptide hormone binding"/>
    <property type="evidence" value="ECO:0007669"/>
    <property type="project" value="TreeGrafter"/>
</dbReference>
<feature type="signal peptide" evidence="5">
    <location>
        <begin position="1"/>
        <end position="24"/>
    </location>
</feature>
<dbReference type="PANTHER" id="PTHR44755:SF8">
    <property type="entry name" value="RECEPTOR LIGAND BINDING REGION DOMAIN-CONTAINING PROTEIN"/>
    <property type="match status" value="1"/>
</dbReference>
<dbReference type="EMBL" id="CAJHNH020002334">
    <property type="protein sequence ID" value="CAG5126337.1"/>
    <property type="molecule type" value="Genomic_DNA"/>
</dbReference>
<name>A0A8S3Z9T7_9EUPU</name>
<dbReference type="GO" id="GO:0007165">
    <property type="term" value="P:signal transduction"/>
    <property type="evidence" value="ECO:0007669"/>
    <property type="project" value="TreeGrafter"/>
</dbReference>
<comment type="caution">
    <text evidence="7">The sequence shown here is derived from an EMBL/GenBank/DDBJ whole genome shotgun (WGS) entry which is preliminary data.</text>
</comment>
<keyword evidence="5" id="KW-0732">Signal</keyword>
<dbReference type="InterPro" id="IPR001828">
    <property type="entry name" value="ANF_lig-bd_rcpt"/>
</dbReference>
<accession>A0A8S3Z9T7</accession>
<keyword evidence="8" id="KW-1185">Reference proteome</keyword>
<dbReference type="GO" id="GO:0016020">
    <property type="term" value="C:membrane"/>
    <property type="evidence" value="ECO:0007669"/>
    <property type="project" value="UniProtKB-SubCell"/>
</dbReference>
<evidence type="ECO:0000256" key="3">
    <source>
        <dbReference type="ARBA" id="ARBA00022989"/>
    </source>
</evidence>
<evidence type="ECO:0000256" key="4">
    <source>
        <dbReference type="ARBA" id="ARBA00023136"/>
    </source>
</evidence>
<dbReference type="OrthoDB" id="302535at2759"/>
<dbReference type="AlphaFoldDB" id="A0A8S3Z9T7"/>
<feature type="non-terminal residue" evidence="7">
    <location>
        <position position="158"/>
    </location>
</feature>
<gene>
    <name evidence="7" type="ORF">CUNI_LOCUS11895</name>
</gene>
<comment type="subcellular location">
    <subcellularLocation>
        <location evidence="1">Membrane</location>
    </subcellularLocation>
</comment>
<dbReference type="Gene3D" id="3.40.50.2300">
    <property type="match status" value="1"/>
</dbReference>